<name>A0A8J3LKT7_9ACTN</name>
<dbReference type="InterPro" id="IPR006680">
    <property type="entry name" value="Amidohydro-rel"/>
</dbReference>
<dbReference type="RefSeq" id="WP_168071793.1">
    <property type="nucleotide sequence ID" value="NZ_BAAAQJ010000003.1"/>
</dbReference>
<evidence type="ECO:0000313" key="3">
    <source>
        <dbReference type="EMBL" id="GIG74472.1"/>
    </source>
</evidence>
<dbReference type="CDD" id="cd01292">
    <property type="entry name" value="metallo-dependent_hydrolases"/>
    <property type="match status" value="1"/>
</dbReference>
<protein>
    <submittedName>
        <fullName evidence="3">Amidohydrolase</fullName>
    </submittedName>
</protein>
<dbReference type="InterPro" id="IPR032465">
    <property type="entry name" value="ACMSD"/>
</dbReference>
<comment type="caution">
    <text evidence="3">The sequence shown here is derived from an EMBL/GenBank/DDBJ whole genome shotgun (WGS) entry which is preliminary data.</text>
</comment>
<dbReference type="AlphaFoldDB" id="A0A8J3LKT7"/>
<reference evidence="3" key="1">
    <citation type="submission" date="2021-01" db="EMBL/GenBank/DDBJ databases">
        <title>Whole genome shotgun sequence of Planosporangium flavigriseum NBRC 105377.</title>
        <authorList>
            <person name="Komaki H."/>
            <person name="Tamura T."/>
        </authorList>
    </citation>
    <scope>NUCLEOTIDE SEQUENCE</scope>
    <source>
        <strain evidence="3">NBRC 105377</strain>
    </source>
</reference>
<organism evidence="3 4">
    <name type="scientific">Planosporangium flavigriseum</name>
    <dbReference type="NCBI Taxonomy" id="373681"/>
    <lineage>
        <taxon>Bacteria</taxon>
        <taxon>Bacillati</taxon>
        <taxon>Actinomycetota</taxon>
        <taxon>Actinomycetes</taxon>
        <taxon>Micromonosporales</taxon>
        <taxon>Micromonosporaceae</taxon>
        <taxon>Planosporangium</taxon>
    </lineage>
</organism>
<dbReference type="Pfam" id="PF04909">
    <property type="entry name" value="Amidohydro_2"/>
    <property type="match status" value="1"/>
</dbReference>
<keyword evidence="1" id="KW-0456">Lyase</keyword>
<dbReference type="EMBL" id="BONU01000018">
    <property type="protein sequence ID" value="GIG74472.1"/>
    <property type="molecule type" value="Genomic_DNA"/>
</dbReference>
<dbReference type="Proteomes" id="UP000653674">
    <property type="component" value="Unassembled WGS sequence"/>
</dbReference>
<evidence type="ECO:0000313" key="4">
    <source>
        <dbReference type="Proteomes" id="UP000653674"/>
    </source>
</evidence>
<feature type="domain" description="Amidohydrolase-related" evidence="2">
    <location>
        <begin position="8"/>
        <end position="279"/>
    </location>
</feature>
<dbReference type="GO" id="GO:0016787">
    <property type="term" value="F:hydrolase activity"/>
    <property type="evidence" value="ECO:0007669"/>
    <property type="project" value="InterPro"/>
</dbReference>
<evidence type="ECO:0000259" key="2">
    <source>
        <dbReference type="Pfam" id="PF04909"/>
    </source>
</evidence>
<dbReference type="Gene3D" id="3.20.20.140">
    <property type="entry name" value="Metal-dependent hydrolases"/>
    <property type="match status" value="1"/>
</dbReference>
<keyword evidence="4" id="KW-1185">Reference proteome</keyword>
<sequence length="290" mass="31488">MLDGTPLIDAHVHVPMLDTLRPAWLQWARDFGVEGILEDVWDGDGAPRPARLDEVFAAQGVDVALLFCEYSPKATGMQTFEDLLPTVEYNPARFRPVANVNPHLHFPIAAELRRQLDLGAAALKLHPVHGGFRCDDAALYPAYQVLEERGVPLVVHCGTSSFPGAANENADPQFLIPVVRDFPGLNVVLAHGGRGWWYDAAAFLALSNDTVWIELSGLPPKRLPEYYAKFDLGRLARKWIFGTDWPGVPGTAVNARAVAGLLPDEVAAAVLAGNAMKVYAGLPSIQPVGE</sequence>
<evidence type="ECO:0000256" key="1">
    <source>
        <dbReference type="ARBA" id="ARBA00023239"/>
    </source>
</evidence>
<gene>
    <name evidence="3" type="ORF">Pfl04_28760</name>
</gene>
<accession>A0A8J3LKT7</accession>
<dbReference type="InterPro" id="IPR032466">
    <property type="entry name" value="Metal_Hydrolase"/>
</dbReference>
<dbReference type="GO" id="GO:0016831">
    <property type="term" value="F:carboxy-lyase activity"/>
    <property type="evidence" value="ECO:0007669"/>
    <property type="project" value="InterPro"/>
</dbReference>
<proteinExistence type="predicted"/>
<dbReference type="PANTHER" id="PTHR21240">
    <property type="entry name" value="2-AMINO-3-CARBOXYLMUCONATE-6-SEMIALDEHYDE DECARBOXYLASE"/>
    <property type="match status" value="1"/>
</dbReference>
<dbReference type="SUPFAM" id="SSF51556">
    <property type="entry name" value="Metallo-dependent hydrolases"/>
    <property type="match status" value="1"/>
</dbReference>